<name>A0A367YBW6_9ASCO</name>
<accession>A0A367YBW6</accession>
<comment type="caution">
    <text evidence="1">The sequence shown here is derived from an EMBL/GenBank/DDBJ whole genome shotgun (WGS) entry which is preliminary data.</text>
</comment>
<evidence type="ECO:0000313" key="1">
    <source>
        <dbReference type="EMBL" id="RCK62511.1"/>
    </source>
</evidence>
<proteinExistence type="predicted"/>
<dbReference type="STRING" id="5486.A0A367YBW6"/>
<dbReference type="Proteomes" id="UP000253472">
    <property type="component" value="Unassembled WGS sequence"/>
</dbReference>
<sequence length="200" mass="22973">MIQKFTCVPITDYDVIVVSDGTRDQIDAKLSQIKDISNKRIPKNSHVTYLSDFPSLTHHLSSTTGSRKSYNGRVYFMFFNGLDYIQEFIWDVLETYGQSIFDSHQPRPVQLKNAYFYFGLVQELELLDPFVLSYKKRSVDDFNTVAVMVSDVLKKMGDMLGGVKAVYIDDVQLVGERSIALKKLIRNYPKVEKFELATLC</sequence>
<keyword evidence="2" id="KW-1185">Reference proteome</keyword>
<gene>
    <name evidence="1" type="ORF">Cantr_09525</name>
</gene>
<dbReference type="AlphaFoldDB" id="A0A367YBW6"/>
<evidence type="ECO:0000313" key="2">
    <source>
        <dbReference type="Proteomes" id="UP000253472"/>
    </source>
</evidence>
<protein>
    <submittedName>
        <fullName evidence="1">Uncharacterized protein</fullName>
    </submittedName>
</protein>
<dbReference type="OrthoDB" id="4014612at2759"/>
<dbReference type="EMBL" id="QLNQ01000025">
    <property type="protein sequence ID" value="RCK62511.1"/>
    <property type="molecule type" value="Genomic_DNA"/>
</dbReference>
<organism evidence="1 2">
    <name type="scientific">Candida viswanathii</name>
    <dbReference type="NCBI Taxonomy" id="5486"/>
    <lineage>
        <taxon>Eukaryota</taxon>
        <taxon>Fungi</taxon>
        <taxon>Dikarya</taxon>
        <taxon>Ascomycota</taxon>
        <taxon>Saccharomycotina</taxon>
        <taxon>Pichiomycetes</taxon>
        <taxon>Debaryomycetaceae</taxon>
        <taxon>Candida/Lodderomyces clade</taxon>
        <taxon>Candida</taxon>
    </lineage>
</organism>
<reference evidence="1 2" key="1">
    <citation type="submission" date="2018-06" db="EMBL/GenBank/DDBJ databases">
        <title>Whole genome sequencing of Candida tropicalis (genome annotated by CSBL at Korea University).</title>
        <authorList>
            <person name="Ahn J."/>
        </authorList>
    </citation>
    <scope>NUCLEOTIDE SEQUENCE [LARGE SCALE GENOMIC DNA]</scope>
    <source>
        <strain evidence="1 2">ATCC 20962</strain>
    </source>
</reference>